<evidence type="ECO:0000313" key="2">
    <source>
        <dbReference type="Proteomes" id="UP001148662"/>
    </source>
</evidence>
<sequence length="342" mass="38816">MSMYNAESQHYSETRHPTLYLCDGDVVLAAARSPTATILFRVDKVYLARSVNEMYDGVPRVQLADDADDLARLLAALYDPTSLSLERLNPDTPILMTGVMKLAVKYEIDAVRTLIVKHIEADWPQTLEDWDAYQAERGAAAQAYNESKDKKFKGKYFDEVYPEPVAAIRFALEFDVPSILPAAWYQLATTDAKVHLDYDTIRRQPSLRLFSAPCSAKARWKLLQTDASLLTITMFGKAKLEDYMKVAEHILRNSALACESSQRCEQSGFKKAREFLALYGTPADPLYGIKQILTSGLWDTDMCTECIAYKHKQLQRARRTIWEALPEDFQLPSWEMTEAASE</sequence>
<reference evidence="1" key="1">
    <citation type="submission" date="2022-07" db="EMBL/GenBank/DDBJ databases">
        <title>Genome Sequence of Phlebia brevispora.</title>
        <authorList>
            <person name="Buettner E."/>
        </authorList>
    </citation>
    <scope>NUCLEOTIDE SEQUENCE</scope>
    <source>
        <strain evidence="1">MPL23</strain>
    </source>
</reference>
<proteinExistence type="predicted"/>
<comment type="caution">
    <text evidence="1">The sequence shown here is derived from an EMBL/GenBank/DDBJ whole genome shotgun (WGS) entry which is preliminary data.</text>
</comment>
<evidence type="ECO:0000313" key="1">
    <source>
        <dbReference type="EMBL" id="KAJ3547270.1"/>
    </source>
</evidence>
<dbReference type="EMBL" id="JANHOG010000996">
    <property type="protein sequence ID" value="KAJ3547270.1"/>
    <property type="molecule type" value="Genomic_DNA"/>
</dbReference>
<name>A0ACC1SW48_9APHY</name>
<gene>
    <name evidence="1" type="ORF">NM688_g5419</name>
</gene>
<protein>
    <submittedName>
        <fullName evidence="1">Uncharacterized protein</fullName>
    </submittedName>
</protein>
<accession>A0ACC1SW48</accession>
<keyword evidence="2" id="KW-1185">Reference proteome</keyword>
<dbReference type="Proteomes" id="UP001148662">
    <property type="component" value="Unassembled WGS sequence"/>
</dbReference>
<organism evidence="1 2">
    <name type="scientific">Phlebia brevispora</name>
    <dbReference type="NCBI Taxonomy" id="194682"/>
    <lineage>
        <taxon>Eukaryota</taxon>
        <taxon>Fungi</taxon>
        <taxon>Dikarya</taxon>
        <taxon>Basidiomycota</taxon>
        <taxon>Agaricomycotina</taxon>
        <taxon>Agaricomycetes</taxon>
        <taxon>Polyporales</taxon>
        <taxon>Meruliaceae</taxon>
        <taxon>Phlebia</taxon>
    </lineage>
</organism>